<accession>A0ABD0JI12</accession>
<feature type="signal peptide" evidence="1">
    <location>
        <begin position="1"/>
        <end position="25"/>
    </location>
</feature>
<protein>
    <submittedName>
        <fullName evidence="2">Uncharacterized protein</fullName>
    </submittedName>
</protein>
<dbReference type="AlphaFoldDB" id="A0ABD0JI12"/>
<keyword evidence="3" id="KW-1185">Reference proteome</keyword>
<comment type="caution">
    <text evidence="2">The sequence shown here is derived from an EMBL/GenBank/DDBJ whole genome shotgun (WGS) entry which is preliminary data.</text>
</comment>
<proteinExistence type="predicted"/>
<evidence type="ECO:0000256" key="1">
    <source>
        <dbReference type="SAM" id="SignalP"/>
    </source>
</evidence>
<feature type="chain" id="PRO_5044814193" evidence="1">
    <location>
        <begin position="26"/>
        <end position="89"/>
    </location>
</feature>
<sequence>MKTTQFQVLFFGLVLLAALAPTAEATSPSDPCDVDPDPAACRRHQTGLNDYILDYQTLHYDPLDLHAKHDRVRRSIDPHLHLDFSAYGR</sequence>
<name>A0ABD0JI12_9CAEN</name>
<organism evidence="2 3">
    <name type="scientific">Batillaria attramentaria</name>
    <dbReference type="NCBI Taxonomy" id="370345"/>
    <lineage>
        <taxon>Eukaryota</taxon>
        <taxon>Metazoa</taxon>
        <taxon>Spiralia</taxon>
        <taxon>Lophotrochozoa</taxon>
        <taxon>Mollusca</taxon>
        <taxon>Gastropoda</taxon>
        <taxon>Caenogastropoda</taxon>
        <taxon>Sorbeoconcha</taxon>
        <taxon>Cerithioidea</taxon>
        <taxon>Batillariidae</taxon>
        <taxon>Batillaria</taxon>
    </lineage>
</organism>
<evidence type="ECO:0000313" key="3">
    <source>
        <dbReference type="Proteomes" id="UP001519460"/>
    </source>
</evidence>
<evidence type="ECO:0000313" key="2">
    <source>
        <dbReference type="EMBL" id="KAK7474637.1"/>
    </source>
</evidence>
<dbReference type="Proteomes" id="UP001519460">
    <property type="component" value="Unassembled WGS sequence"/>
</dbReference>
<reference evidence="2 3" key="1">
    <citation type="journal article" date="2023" name="Sci. Data">
        <title>Genome assembly of the Korean intertidal mud-creeper Batillaria attramentaria.</title>
        <authorList>
            <person name="Patra A.K."/>
            <person name="Ho P.T."/>
            <person name="Jun S."/>
            <person name="Lee S.J."/>
            <person name="Kim Y."/>
            <person name="Won Y.J."/>
        </authorList>
    </citation>
    <scope>NUCLEOTIDE SEQUENCE [LARGE SCALE GENOMIC DNA]</scope>
    <source>
        <strain evidence="2">Wonlab-2016</strain>
    </source>
</reference>
<dbReference type="EMBL" id="JACVVK020000430">
    <property type="protein sequence ID" value="KAK7474637.1"/>
    <property type="molecule type" value="Genomic_DNA"/>
</dbReference>
<keyword evidence="1" id="KW-0732">Signal</keyword>
<gene>
    <name evidence="2" type="ORF">BaRGS_00034116</name>
</gene>